<dbReference type="Pfam" id="PF08281">
    <property type="entry name" value="Sigma70_r4_2"/>
    <property type="match status" value="1"/>
</dbReference>
<name>A0ABW4N0T3_9CAUL</name>
<sequence length="195" mass="21341">MADKFKTELVALMPRLRGYAMALTGSAAEADDLVQDALVRAWRFRDSFQEGSNLKAWVCKILRNTFYTAAVARRNTVQDVEGKFAARLSCAPDQEWRLQYSELLGALEDLTQDARDALLMVVAAGLSYEDAAEIAGCPVGTMKSRVNRAREQLAEMVDIDLPKARRRAEKNARAGTGVRGASLVRPPIAAAPNVA</sequence>
<feature type="domain" description="RNA polymerase sigma factor 70 region 4 type 2" evidence="6">
    <location>
        <begin position="102"/>
        <end position="153"/>
    </location>
</feature>
<dbReference type="Gene3D" id="1.10.10.10">
    <property type="entry name" value="Winged helix-like DNA-binding domain superfamily/Winged helix DNA-binding domain"/>
    <property type="match status" value="1"/>
</dbReference>
<evidence type="ECO:0000256" key="1">
    <source>
        <dbReference type="ARBA" id="ARBA00010641"/>
    </source>
</evidence>
<evidence type="ECO:0000256" key="4">
    <source>
        <dbReference type="ARBA" id="ARBA00023163"/>
    </source>
</evidence>
<dbReference type="InterPro" id="IPR014284">
    <property type="entry name" value="RNA_pol_sigma-70_dom"/>
</dbReference>
<gene>
    <name evidence="7" type="ORF">ACFSC0_05300</name>
</gene>
<evidence type="ECO:0000313" key="8">
    <source>
        <dbReference type="Proteomes" id="UP001597237"/>
    </source>
</evidence>
<dbReference type="PANTHER" id="PTHR43133">
    <property type="entry name" value="RNA POLYMERASE ECF-TYPE SIGMA FACTO"/>
    <property type="match status" value="1"/>
</dbReference>
<evidence type="ECO:0000256" key="2">
    <source>
        <dbReference type="ARBA" id="ARBA00023015"/>
    </source>
</evidence>
<keyword evidence="4" id="KW-0804">Transcription</keyword>
<dbReference type="InterPro" id="IPR013325">
    <property type="entry name" value="RNA_pol_sigma_r2"/>
</dbReference>
<keyword evidence="8" id="KW-1185">Reference proteome</keyword>
<keyword evidence="2" id="KW-0805">Transcription regulation</keyword>
<dbReference type="SUPFAM" id="SSF88946">
    <property type="entry name" value="Sigma2 domain of RNA polymerase sigma factors"/>
    <property type="match status" value="1"/>
</dbReference>
<evidence type="ECO:0000313" key="7">
    <source>
        <dbReference type="EMBL" id="MFD1782800.1"/>
    </source>
</evidence>
<dbReference type="Gene3D" id="1.10.1740.10">
    <property type="match status" value="1"/>
</dbReference>
<dbReference type="InterPro" id="IPR013324">
    <property type="entry name" value="RNA_pol_sigma_r3/r4-like"/>
</dbReference>
<dbReference type="Proteomes" id="UP001597237">
    <property type="component" value="Unassembled WGS sequence"/>
</dbReference>
<proteinExistence type="inferred from homology"/>
<dbReference type="RefSeq" id="WP_377282669.1">
    <property type="nucleotide sequence ID" value="NZ_JBHRSI010000007.1"/>
</dbReference>
<dbReference type="InterPro" id="IPR036388">
    <property type="entry name" value="WH-like_DNA-bd_sf"/>
</dbReference>
<keyword evidence="3" id="KW-0731">Sigma factor</keyword>
<dbReference type="PANTHER" id="PTHR43133:SF25">
    <property type="entry name" value="RNA POLYMERASE SIGMA FACTOR RFAY-RELATED"/>
    <property type="match status" value="1"/>
</dbReference>
<accession>A0ABW4N0T3</accession>
<dbReference type="InterPro" id="IPR007627">
    <property type="entry name" value="RNA_pol_sigma70_r2"/>
</dbReference>
<evidence type="ECO:0000259" key="5">
    <source>
        <dbReference type="Pfam" id="PF04542"/>
    </source>
</evidence>
<dbReference type="NCBIfam" id="TIGR02937">
    <property type="entry name" value="sigma70-ECF"/>
    <property type="match status" value="1"/>
</dbReference>
<protein>
    <submittedName>
        <fullName evidence="7">Sigma-70 family RNA polymerase sigma factor</fullName>
    </submittedName>
</protein>
<dbReference type="CDD" id="cd06171">
    <property type="entry name" value="Sigma70_r4"/>
    <property type="match status" value="1"/>
</dbReference>
<reference evidence="8" key="1">
    <citation type="journal article" date="2019" name="Int. J. Syst. Evol. Microbiol.">
        <title>The Global Catalogue of Microorganisms (GCM) 10K type strain sequencing project: providing services to taxonomists for standard genome sequencing and annotation.</title>
        <authorList>
            <consortium name="The Broad Institute Genomics Platform"/>
            <consortium name="The Broad Institute Genome Sequencing Center for Infectious Disease"/>
            <person name="Wu L."/>
            <person name="Ma J."/>
        </authorList>
    </citation>
    <scope>NUCLEOTIDE SEQUENCE [LARGE SCALE GENOMIC DNA]</scope>
    <source>
        <strain evidence="8">DFY28</strain>
    </source>
</reference>
<evidence type="ECO:0000256" key="3">
    <source>
        <dbReference type="ARBA" id="ARBA00023082"/>
    </source>
</evidence>
<organism evidence="7 8">
    <name type="scientific">Phenylobacterium terrae</name>
    <dbReference type="NCBI Taxonomy" id="2665495"/>
    <lineage>
        <taxon>Bacteria</taxon>
        <taxon>Pseudomonadati</taxon>
        <taxon>Pseudomonadota</taxon>
        <taxon>Alphaproteobacteria</taxon>
        <taxon>Caulobacterales</taxon>
        <taxon>Caulobacteraceae</taxon>
        <taxon>Phenylobacterium</taxon>
    </lineage>
</organism>
<dbReference type="Pfam" id="PF04542">
    <property type="entry name" value="Sigma70_r2"/>
    <property type="match status" value="1"/>
</dbReference>
<evidence type="ECO:0000259" key="6">
    <source>
        <dbReference type="Pfam" id="PF08281"/>
    </source>
</evidence>
<comment type="similarity">
    <text evidence="1">Belongs to the sigma-70 factor family. ECF subfamily.</text>
</comment>
<comment type="caution">
    <text evidence="7">The sequence shown here is derived from an EMBL/GenBank/DDBJ whole genome shotgun (WGS) entry which is preliminary data.</text>
</comment>
<dbReference type="InterPro" id="IPR013249">
    <property type="entry name" value="RNA_pol_sigma70_r4_t2"/>
</dbReference>
<feature type="domain" description="RNA polymerase sigma-70 region 2" evidence="5">
    <location>
        <begin position="12"/>
        <end position="71"/>
    </location>
</feature>
<dbReference type="SUPFAM" id="SSF88659">
    <property type="entry name" value="Sigma3 and sigma4 domains of RNA polymerase sigma factors"/>
    <property type="match status" value="1"/>
</dbReference>
<dbReference type="EMBL" id="JBHUEY010000001">
    <property type="protein sequence ID" value="MFD1782800.1"/>
    <property type="molecule type" value="Genomic_DNA"/>
</dbReference>
<dbReference type="InterPro" id="IPR039425">
    <property type="entry name" value="RNA_pol_sigma-70-like"/>
</dbReference>